<organism evidence="1">
    <name type="scientific">Spodoptera frugiperda</name>
    <name type="common">Fall armyworm</name>
    <dbReference type="NCBI Taxonomy" id="7108"/>
    <lineage>
        <taxon>Eukaryota</taxon>
        <taxon>Metazoa</taxon>
        <taxon>Ecdysozoa</taxon>
        <taxon>Arthropoda</taxon>
        <taxon>Hexapoda</taxon>
        <taxon>Insecta</taxon>
        <taxon>Pterygota</taxon>
        <taxon>Neoptera</taxon>
        <taxon>Endopterygota</taxon>
        <taxon>Lepidoptera</taxon>
        <taxon>Glossata</taxon>
        <taxon>Ditrysia</taxon>
        <taxon>Noctuoidea</taxon>
        <taxon>Noctuidae</taxon>
        <taxon>Amphipyrinae</taxon>
        <taxon>Spodoptera</taxon>
    </lineage>
</organism>
<evidence type="ECO:0000313" key="1">
    <source>
        <dbReference type="EMBL" id="SOQ59564.1"/>
    </source>
</evidence>
<gene>
    <name evidence="1" type="ORF">SFRICE_022525</name>
</gene>
<name>A0A2H1X4J7_SPOFR</name>
<sequence>MFLTENMWNIRYWCALYELNTAMPCSQFSLVSSFCEAKAALRLAKVRFASSHAHDTQTRNNNLWITQRVAPCGNRTRYTMHGSELPRHQTNRNLLVFNTLPDPIELNPRILAWQSHLRSLHQRGNRFCETEDTYIQVKPETSVFGNRKPKWKPHRIASYFDDVTNIGGVNHMSTSARNKSGFEVQLERDDIRIGGNLLNLKISTLRILNDYLYKAFLEAM</sequence>
<dbReference type="EMBL" id="ODYU01012984">
    <property type="protein sequence ID" value="SOQ59564.1"/>
    <property type="molecule type" value="Genomic_DNA"/>
</dbReference>
<protein>
    <submittedName>
        <fullName evidence="1">SFRICE_022525</fullName>
    </submittedName>
</protein>
<proteinExistence type="predicted"/>
<reference evidence="1" key="1">
    <citation type="submission" date="2016-07" db="EMBL/GenBank/DDBJ databases">
        <authorList>
            <person name="Bretaudeau A."/>
        </authorList>
    </citation>
    <scope>NUCLEOTIDE SEQUENCE</scope>
    <source>
        <strain evidence="1">Rice</strain>
        <tissue evidence="1">Whole body</tissue>
    </source>
</reference>
<accession>A0A2H1X4J7</accession>
<dbReference type="AlphaFoldDB" id="A0A2H1X4J7"/>